<reference evidence="1" key="1">
    <citation type="submission" date="2024-02" db="EMBL/GenBank/DDBJ databases">
        <authorList>
            <consortium name="ELIXIR-Norway"/>
            <consortium name="Elixir Norway"/>
        </authorList>
    </citation>
    <scope>NUCLEOTIDE SEQUENCE</scope>
</reference>
<dbReference type="PRINTS" id="PR00081">
    <property type="entry name" value="GDHRDH"/>
</dbReference>
<accession>A0ABP0V478</accession>
<dbReference type="InterPro" id="IPR055280">
    <property type="entry name" value="TIC32"/>
</dbReference>
<dbReference type="EMBL" id="OZ019901">
    <property type="protein sequence ID" value="CAK9237268.1"/>
    <property type="molecule type" value="Genomic_DNA"/>
</dbReference>
<keyword evidence="2" id="KW-1185">Reference proteome</keyword>
<evidence type="ECO:0000313" key="1">
    <source>
        <dbReference type="EMBL" id="CAK9237268.1"/>
    </source>
</evidence>
<name>A0ABP0V478_9BRYO</name>
<dbReference type="PANTHER" id="PTHR48476">
    <property type="entry name" value="SHORT-CHAIN DEHYDROGENASE TIC 32, CHLOROPLASTIC-LIKE"/>
    <property type="match status" value="1"/>
</dbReference>
<evidence type="ECO:0000313" key="2">
    <source>
        <dbReference type="Proteomes" id="UP001497512"/>
    </source>
</evidence>
<dbReference type="Gene3D" id="3.40.50.720">
    <property type="entry name" value="NAD(P)-binding Rossmann-like Domain"/>
    <property type="match status" value="1"/>
</dbReference>
<dbReference type="SUPFAM" id="SSF51735">
    <property type="entry name" value="NAD(P)-binding Rossmann-fold domains"/>
    <property type="match status" value="1"/>
</dbReference>
<dbReference type="Proteomes" id="UP001497512">
    <property type="component" value="Chromosome 9"/>
</dbReference>
<gene>
    <name evidence="1" type="ORF">CSSPTR1EN2_LOCUS23618</name>
</gene>
<dbReference type="Pfam" id="PF00106">
    <property type="entry name" value="adh_short"/>
    <property type="match status" value="1"/>
</dbReference>
<dbReference type="PANTHER" id="PTHR48476:SF1">
    <property type="entry name" value="SHORT-CHAIN DEHYDROGENASE TIC 32, CHLOROPLASTIC-LIKE"/>
    <property type="match status" value="1"/>
</dbReference>
<dbReference type="CDD" id="cd05327">
    <property type="entry name" value="retinol-DH_like_SDR_c_like"/>
    <property type="match status" value="1"/>
</dbReference>
<dbReference type="InterPro" id="IPR036291">
    <property type="entry name" value="NAD(P)-bd_dom_sf"/>
</dbReference>
<sequence>MGQAWSVFSKKPGPSGFGANSTAEFVTANIDLHSKTAMVTGATSGVGKETARVLAKRGAHVIMAVRNTKAGEETKLKFLEEDPSATLDVMQLDLGSLASVRKFAGDFRAQNLPLNILVNNAGAVLPEFELSEDGMEKTFATNHIGPFLLTNLLLDTMKKTAKDTGEEGRIVMVASHAHALASKGIPYDSLNDKKRFSSGSAYGITKLANILHANELSRRLQEEGTNVTANSVHPGVVSASNFGKTLGSDNLFKIVFLTASRPFMERTIPQGAATQCYVATSPQLKGVSGKYFTDCNEVPVLAKVAEDPKAAEALWKFSEDFVSAH</sequence>
<dbReference type="InterPro" id="IPR002347">
    <property type="entry name" value="SDR_fam"/>
</dbReference>
<proteinExistence type="predicted"/>
<organism evidence="1 2">
    <name type="scientific">Sphagnum troendelagicum</name>
    <dbReference type="NCBI Taxonomy" id="128251"/>
    <lineage>
        <taxon>Eukaryota</taxon>
        <taxon>Viridiplantae</taxon>
        <taxon>Streptophyta</taxon>
        <taxon>Embryophyta</taxon>
        <taxon>Bryophyta</taxon>
        <taxon>Sphagnophytina</taxon>
        <taxon>Sphagnopsida</taxon>
        <taxon>Sphagnales</taxon>
        <taxon>Sphagnaceae</taxon>
        <taxon>Sphagnum</taxon>
    </lineage>
</organism>
<evidence type="ECO:0008006" key="3">
    <source>
        <dbReference type="Google" id="ProtNLM"/>
    </source>
</evidence>
<protein>
    <recommendedName>
        <fullName evidence="3">Short-chain dehydrogenase/reductase</fullName>
    </recommendedName>
</protein>